<dbReference type="InterPro" id="IPR036709">
    <property type="entry name" value="Autotransporte_beta_dom_sf"/>
</dbReference>
<evidence type="ECO:0000313" key="4">
    <source>
        <dbReference type="EMBL" id="MBB3808182.1"/>
    </source>
</evidence>
<feature type="domain" description="Autotransporter" evidence="3">
    <location>
        <begin position="1877"/>
        <end position="2151"/>
    </location>
</feature>
<sequence>MSVAFSTNKRSVAKGFLAGISTLSLAIGMAHIAAPAGAQTSSSTDETYTSLKTSLGYDGQAAANLLLDNNHYSNLDVVNDRGIVMWSFGGRGVTTSDSNGTYAGSGGTVTLTQYGNLSGHRAANAAYAELTIKTDNGNLSQSLGQGGWTDEGDYRLRFESVRNANTIPLIFLYSQGGQGGEAYGADKGRGKGGHGNDVTFDLHSAVTTTGDRYPGVWISSSGGNTGWGVSSQALVNDFIKDPPNGGDVSATVSAGALISTNGTNSPGLIADSVGATGGGIKQGVTNSWYQVPNHGGSGGRSKGVAVSNAGTIKTSGSESPAIIAQSIGGTGTQQQNNLIAAAGGNGGLGMPVAVDNFGMIDTSGLNSFGIAAYSIGGLGGSGASGLGKGADAGSNGSAGTVAVTNKAGGSIVTRGEGAFAILAQSFGGGLNAGYYNPFADQTSGHGGNGTHAGGSGSHGGAAGSVTVTNAGSIETQGSDAAAVLAQSLGGMGGQGGNATSEGLFVAVALGGDGGPGGAASSVNVSNTAGQIVTHGDSAAAVFAQSIGGGGGAGGVAKAHSVGIVTSISVAIGGAGGSGSTGGTVDITNNAMISTSGENSSGIYAQSIGGGGGHAGSASAASAAFGAGDFPSVDVSVGIGGSGGSGATGGDVNITNTGSIRTLGTSSHGISGQSIGGGGGDGGGATSFVFSASQYAFGIPVAVGASGGQAGHASKVSITNSRGTITTSGNGAYGIYGQSVGGGGGSGGSSTALADIYKIEGIGAAINVSIGGKGGGGGNGSTVTVQNDTGGTITTVGVFAHGIFVQSVGGGGGNGGSADSSAGTGIIFGDTISKWLSESKIGEIPAIQVTLGGSGGSGGHGGEVTVTNTGLHSTIRTQGSNSHGIFAQSIGGGGGNSGNYANAAEGRLTFTVGVGATGGSGGTGGLVKVTNETGAVIATEQDGSHGIFAQSIGGGGGNGGSLTAEKEMFPDIGGKFIAKVKQIIGYDYVMQWAVKHGYKDDYDIIKGLVDVVQSTGVADNFEKEFKEKLLSGLKGSELTKDYEKSKDKAIKDGDIDAEGKKKEPEAKYPSLSLTVGVGGQGGVAGSSDGVTVTNDGTISTAGNASYGVFAQSIGGGGGVGGLGGSLNGNGNQVNLNLGVGGKGGHGSIGGAVDITNSGTVTTLRDASYGIFGQSIGGGGGVGGGSSSSTSKKITANLNIGGNGGSGNNGGTVTITNSGSVQTSGIESHALVAQSIGGGGGAAVLNLGDDSDATESEVEKIKERLEVTDKIATILGAAGTKLLKAESAEEHIKELKKKALEEAHVTLDIGGTGGAGGNGDSATVNHSGGSITTSGEAAFGIMAQSIGGGGGLSSTTGKASIIKDHTFTIGGKGGSSGNGGEVILNLAKQSNAYITTSGDGAHAVLAQSIGGGGGYLGRVDKSHDFVSSEHASGNGGHVSIQMGNANNYAYINTTGKGAHGIFAQSIGGGGGTWTNVDDYYTLQPGRSGVLARPNASGNGGNIDINYNGSIHATGHYAYAILAQSGKQTDYGTIDPNSTGGRIHITLDGGNFVGGWGDPGRDLTSAIRIDGGGKGSDDNNMNIITIGAGANVSAASGVAILAYAGGSEFVKLYGKLSGDVILTDNPTSTTEVNYFHVESNGNQSGYYTSRAGTGTVSVGNGAFIIFGGTLDVGGINNISTLNVGSMDVRSGTLLVDVNATTAGVISHDAINVGGQLYLQLNGPSSNPYVLKTQIVPNVMTGLLKRDYWIFSKPVDGRMYVDVAANPGSPITWTSTYSGQSITPKADFVGSATSQGIPLTTAQRTMLTNLQTVWDDPKQTSLANLFGIAAREIHSTAQYAEAINRLDPSQYSSTAAAETNGAKVSLKTPLSCPVFIDAGVTLGETQCVWGRISGAFAKNKSSHGYKQDEFSYRVGAQWEIAPDWFLGVSGSYFSSELDSHSGHLTSRGKGGNVAAALKRQMGPWLFAVSGHFGYGSYDTSHNIKVGNQNWFSEGNSDVWTGALGFRASYELALGNFYIRPAVDLDVVHTYVPSFVSQGNFPYAYHFGAMKEWTLSASPFVEVGTRIDISEKTWLRPFASIGGTFLHDGDLDRKVSFGHEAPRFTATHAMDQHYLDLGAGLQLFSNDQLELRAEYKAKIGENYTRHEASGRMSIKF</sequence>
<dbReference type="RefSeq" id="WP_183750214.1">
    <property type="nucleotide sequence ID" value="NZ_JACICC010000001.1"/>
</dbReference>
<dbReference type="Proteomes" id="UP000537592">
    <property type="component" value="Unassembled WGS sequence"/>
</dbReference>
<dbReference type="SUPFAM" id="SSF103515">
    <property type="entry name" value="Autotransporter"/>
    <property type="match status" value="1"/>
</dbReference>
<feature type="compositionally biased region" description="Gly residues" evidence="1">
    <location>
        <begin position="445"/>
        <end position="462"/>
    </location>
</feature>
<name>A0A7W5Z1A3_9HYPH</name>
<proteinExistence type="predicted"/>
<feature type="signal peptide" evidence="2">
    <location>
        <begin position="1"/>
        <end position="38"/>
    </location>
</feature>
<dbReference type="InterPro" id="IPR005546">
    <property type="entry name" value="Autotransporte_beta"/>
</dbReference>
<evidence type="ECO:0000313" key="5">
    <source>
        <dbReference type="Proteomes" id="UP000537592"/>
    </source>
</evidence>
<dbReference type="SMART" id="SM00869">
    <property type="entry name" value="Autotransporter"/>
    <property type="match status" value="1"/>
</dbReference>
<accession>A0A7W5Z1A3</accession>
<evidence type="ECO:0000259" key="3">
    <source>
        <dbReference type="PROSITE" id="PS51208"/>
    </source>
</evidence>
<dbReference type="PROSITE" id="PS51208">
    <property type="entry name" value="AUTOTRANSPORTER"/>
    <property type="match status" value="1"/>
</dbReference>
<keyword evidence="5" id="KW-1185">Reference proteome</keyword>
<comment type="caution">
    <text evidence="4">The sequence shown here is derived from an EMBL/GenBank/DDBJ whole genome shotgun (WGS) entry which is preliminary data.</text>
</comment>
<protein>
    <recommendedName>
        <fullName evidence="3">Autotransporter domain-containing protein</fullName>
    </recommendedName>
</protein>
<keyword evidence="2" id="KW-0732">Signal</keyword>
<dbReference type="EMBL" id="JACICC010000001">
    <property type="protein sequence ID" value="MBB3808182.1"/>
    <property type="molecule type" value="Genomic_DNA"/>
</dbReference>
<evidence type="ECO:0000256" key="2">
    <source>
        <dbReference type="SAM" id="SignalP"/>
    </source>
</evidence>
<feature type="chain" id="PRO_5031131197" description="Autotransporter domain-containing protein" evidence="2">
    <location>
        <begin position="39"/>
        <end position="2151"/>
    </location>
</feature>
<reference evidence="4 5" key="1">
    <citation type="submission" date="2020-08" db="EMBL/GenBank/DDBJ databases">
        <title>Genomic Encyclopedia of Type Strains, Phase IV (KMG-IV): sequencing the most valuable type-strain genomes for metagenomic binning, comparative biology and taxonomic classification.</title>
        <authorList>
            <person name="Goeker M."/>
        </authorList>
    </citation>
    <scope>NUCLEOTIDE SEQUENCE [LARGE SCALE GENOMIC DNA]</scope>
    <source>
        <strain evidence="4 5">DSM 28760</strain>
    </source>
</reference>
<feature type="region of interest" description="Disordered" evidence="1">
    <location>
        <begin position="445"/>
        <end position="465"/>
    </location>
</feature>
<organism evidence="4 5">
    <name type="scientific">Pseudochelatococcus contaminans</name>
    <dbReference type="NCBI Taxonomy" id="1538103"/>
    <lineage>
        <taxon>Bacteria</taxon>
        <taxon>Pseudomonadati</taxon>
        <taxon>Pseudomonadota</taxon>
        <taxon>Alphaproteobacteria</taxon>
        <taxon>Hyphomicrobiales</taxon>
        <taxon>Chelatococcaceae</taxon>
        <taxon>Pseudochelatococcus</taxon>
    </lineage>
</organism>
<gene>
    <name evidence="4" type="ORF">FHS81_000236</name>
</gene>
<evidence type="ECO:0000256" key="1">
    <source>
        <dbReference type="SAM" id="MobiDB-lite"/>
    </source>
</evidence>